<feature type="transmembrane region" description="Helical" evidence="12">
    <location>
        <begin position="325"/>
        <end position="344"/>
    </location>
</feature>
<dbReference type="Pfam" id="PF12483">
    <property type="entry name" value="GIDE"/>
    <property type="match status" value="1"/>
</dbReference>
<dbReference type="InterPro" id="IPR044247">
    <property type="entry name" value="SPL2-like"/>
</dbReference>
<keyword evidence="11 12" id="KW-0472">Membrane</keyword>
<keyword evidence="9" id="KW-0862">Zinc</keyword>
<reference evidence="14" key="1">
    <citation type="submission" date="2023-03" db="EMBL/GenBank/DDBJ databases">
        <authorList>
            <person name="Julca I."/>
        </authorList>
    </citation>
    <scope>NUCLEOTIDE SEQUENCE</scope>
</reference>
<keyword evidence="8" id="KW-0833">Ubl conjugation pathway</keyword>
<dbReference type="PANTHER" id="PTHR47355:SF1">
    <property type="entry name" value="E3 UBIQUITIN-PROTEIN LIGASE SPL2"/>
    <property type="match status" value="1"/>
</dbReference>
<name>A0AAV1E2L4_OLDCO</name>
<evidence type="ECO:0000256" key="5">
    <source>
        <dbReference type="ARBA" id="ARBA00022692"/>
    </source>
</evidence>
<evidence type="ECO:0000256" key="3">
    <source>
        <dbReference type="ARBA" id="ARBA00012483"/>
    </source>
</evidence>
<gene>
    <name evidence="14" type="ORF">OLC1_LOCUS21178</name>
</gene>
<evidence type="ECO:0000313" key="14">
    <source>
        <dbReference type="EMBL" id="CAI9114410.1"/>
    </source>
</evidence>
<keyword evidence="15" id="KW-1185">Reference proteome</keyword>
<organism evidence="14 15">
    <name type="scientific">Oldenlandia corymbosa var. corymbosa</name>
    <dbReference type="NCBI Taxonomy" id="529605"/>
    <lineage>
        <taxon>Eukaryota</taxon>
        <taxon>Viridiplantae</taxon>
        <taxon>Streptophyta</taxon>
        <taxon>Embryophyta</taxon>
        <taxon>Tracheophyta</taxon>
        <taxon>Spermatophyta</taxon>
        <taxon>Magnoliopsida</taxon>
        <taxon>eudicotyledons</taxon>
        <taxon>Gunneridae</taxon>
        <taxon>Pentapetalae</taxon>
        <taxon>asterids</taxon>
        <taxon>lamiids</taxon>
        <taxon>Gentianales</taxon>
        <taxon>Rubiaceae</taxon>
        <taxon>Rubioideae</taxon>
        <taxon>Spermacoceae</taxon>
        <taxon>Hedyotis-Oldenlandia complex</taxon>
        <taxon>Oldenlandia</taxon>
    </lineage>
</organism>
<dbReference type="GO" id="GO:0008270">
    <property type="term" value="F:zinc ion binding"/>
    <property type="evidence" value="ECO:0007669"/>
    <property type="project" value="UniProtKB-KW"/>
</dbReference>
<dbReference type="GO" id="GO:0061630">
    <property type="term" value="F:ubiquitin protein ligase activity"/>
    <property type="evidence" value="ECO:0007669"/>
    <property type="project" value="UniProtKB-EC"/>
</dbReference>
<dbReference type="AlphaFoldDB" id="A0AAV1E2L4"/>
<keyword evidence="5 12" id="KW-0812">Transmembrane</keyword>
<evidence type="ECO:0000256" key="7">
    <source>
        <dbReference type="ARBA" id="ARBA00022771"/>
    </source>
</evidence>
<evidence type="ECO:0000256" key="9">
    <source>
        <dbReference type="ARBA" id="ARBA00022833"/>
    </source>
</evidence>
<accession>A0AAV1E2L4</accession>
<keyword evidence="7" id="KW-0863">Zinc-finger</keyword>
<dbReference type="EC" id="2.3.2.27" evidence="3"/>
<dbReference type="GO" id="GO:0016020">
    <property type="term" value="C:membrane"/>
    <property type="evidence" value="ECO:0007669"/>
    <property type="project" value="UniProtKB-SubCell"/>
</dbReference>
<dbReference type="InterPro" id="IPR022170">
    <property type="entry name" value="MUL1-like"/>
</dbReference>
<comment type="catalytic activity">
    <reaction evidence="1">
        <text>S-ubiquitinyl-[E2 ubiquitin-conjugating enzyme]-L-cysteine + [acceptor protein]-L-lysine = [E2 ubiquitin-conjugating enzyme]-L-cysteine + N(6)-ubiquitinyl-[acceptor protein]-L-lysine.</text>
        <dbReference type="EC" id="2.3.2.27"/>
    </reaction>
</comment>
<keyword evidence="6" id="KW-0479">Metal-binding</keyword>
<evidence type="ECO:0000313" key="15">
    <source>
        <dbReference type="Proteomes" id="UP001161247"/>
    </source>
</evidence>
<feature type="domain" description="E3 Ubiquitin ligase MUL1-like" evidence="13">
    <location>
        <begin position="200"/>
        <end position="337"/>
    </location>
</feature>
<keyword evidence="10 12" id="KW-1133">Transmembrane helix</keyword>
<evidence type="ECO:0000256" key="11">
    <source>
        <dbReference type="ARBA" id="ARBA00023136"/>
    </source>
</evidence>
<evidence type="ECO:0000259" key="13">
    <source>
        <dbReference type="Pfam" id="PF12483"/>
    </source>
</evidence>
<evidence type="ECO:0000256" key="2">
    <source>
        <dbReference type="ARBA" id="ARBA00004141"/>
    </source>
</evidence>
<evidence type="ECO:0000256" key="12">
    <source>
        <dbReference type="SAM" id="Phobius"/>
    </source>
</evidence>
<protein>
    <recommendedName>
        <fullName evidence="3">RING-type E3 ubiquitin transferase</fullName>
        <ecNumber evidence="3">2.3.2.27</ecNumber>
    </recommendedName>
</protein>
<dbReference type="GO" id="GO:0016567">
    <property type="term" value="P:protein ubiquitination"/>
    <property type="evidence" value="ECO:0007669"/>
    <property type="project" value="InterPro"/>
</dbReference>
<proteinExistence type="predicted"/>
<evidence type="ECO:0000256" key="4">
    <source>
        <dbReference type="ARBA" id="ARBA00022679"/>
    </source>
</evidence>
<sequence length="398" mass="44420">MNKGNTETVNRSRIRRKSISFVRSLNPSDINKITKPNLGSGENSRSSNSVVIHVSSRHCGIGGGVAASLVVDHGVLLGLRLALYAYKSFVRFSTHTSALRKIQQAPSVPVSDLRSLLSSSGHENSNAGKSVIVRGSVEAKSVLIGRISNWKRLFSRAAPAGLLIFHESGEKGVILHRTQSCKYDRWASALYYFFAGPESSIDRTVPFILVEPKRWRQPDYVIVDMEGSSHKLPLTTIHHHLQPVTNPPYAFLQALFGHEYPVGLLVEEKLLPLGKEITGFGICSMRDGTPVIKSCEDLPCFLSDLTKDQMVEHLEYITKVQFCSGIVVGSVAICILGYAAVRYWKKVKEYWNELKEWRHQWQSQVQNITSEDYSKLEEAADEHNGEVPDGQLCVKCLR</sequence>
<evidence type="ECO:0000256" key="6">
    <source>
        <dbReference type="ARBA" id="ARBA00022723"/>
    </source>
</evidence>
<evidence type="ECO:0000256" key="10">
    <source>
        <dbReference type="ARBA" id="ARBA00022989"/>
    </source>
</evidence>
<dbReference type="PANTHER" id="PTHR47355">
    <property type="entry name" value="E3 UBIQUITIN-PROTEIN LIGASE SPL2"/>
    <property type="match status" value="1"/>
</dbReference>
<evidence type="ECO:0000256" key="8">
    <source>
        <dbReference type="ARBA" id="ARBA00022786"/>
    </source>
</evidence>
<dbReference type="EMBL" id="OX459124">
    <property type="protein sequence ID" value="CAI9114410.1"/>
    <property type="molecule type" value="Genomic_DNA"/>
</dbReference>
<keyword evidence="4" id="KW-0808">Transferase</keyword>
<comment type="subcellular location">
    <subcellularLocation>
        <location evidence="2">Membrane</location>
        <topology evidence="2">Multi-pass membrane protein</topology>
    </subcellularLocation>
</comment>
<evidence type="ECO:0000256" key="1">
    <source>
        <dbReference type="ARBA" id="ARBA00000900"/>
    </source>
</evidence>
<dbReference type="Proteomes" id="UP001161247">
    <property type="component" value="Chromosome 7"/>
</dbReference>